<gene>
    <name evidence="1" type="ORF">SAMN06295916_0546</name>
</gene>
<evidence type="ECO:0000313" key="2">
    <source>
        <dbReference type="Proteomes" id="UP000197215"/>
    </source>
</evidence>
<keyword evidence="2" id="KW-1185">Reference proteome</keyword>
<dbReference type="AlphaFoldDB" id="A0A212T6V2"/>
<dbReference type="EMBL" id="FYEX01000001">
    <property type="protein sequence ID" value="SNC61787.1"/>
    <property type="molecule type" value="Genomic_DNA"/>
</dbReference>
<name>A0A212T6V2_9BURK</name>
<evidence type="ECO:0000313" key="1">
    <source>
        <dbReference type="EMBL" id="SNC61787.1"/>
    </source>
</evidence>
<organism evidence="1 2">
    <name type="scientific">Polynucleobacter victoriensis</name>
    <dbReference type="NCBI Taxonomy" id="2049319"/>
    <lineage>
        <taxon>Bacteria</taxon>
        <taxon>Pseudomonadati</taxon>
        <taxon>Pseudomonadota</taxon>
        <taxon>Betaproteobacteria</taxon>
        <taxon>Burkholderiales</taxon>
        <taxon>Burkholderiaceae</taxon>
        <taxon>Polynucleobacter</taxon>
    </lineage>
</organism>
<accession>A0A212T6V2</accession>
<sequence>MATTKAVSAPSLDTLNLVTSTKPLHQPPVVQRRNKLLAKLWEQEQLVKAKLENTAFAVRKHKTVKDFEGNSRRIEVDKRLKPWWFVDIDGQLCFAIRYGAKQLELKPGKSTIAVKDFDELLSTLGLIKDAVTKGSLDAAIEKASGALKANFGK</sequence>
<dbReference type="RefSeq" id="WP_088812438.1">
    <property type="nucleotide sequence ID" value="NZ_FYEX01000001.1"/>
</dbReference>
<reference evidence="1 2" key="1">
    <citation type="submission" date="2017-06" db="EMBL/GenBank/DDBJ databases">
        <authorList>
            <person name="Kim H.J."/>
            <person name="Triplett B.A."/>
        </authorList>
    </citation>
    <scope>NUCLEOTIDE SEQUENCE [LARGE SCALE GENOMIC DNA]</scope>
    <source>
        <strain evidence="1 2">MWH-VicM1</strain>
    </source>
</reference>
<dbReference type="OrthoDB" id="8896471at2"/>
<protein>
    <submittedName>
        <fullName evidence="1">Uncharacterized protein</fullName>
    </submittedName>
</protein>
<dbReference type="Proteomes" id="UP000197215">
    <property type="component" value="Unassembled WGS sequence"/>
</dbReference>
<dbReference type="InterPro" id="IPR046581">
    <property type="entry name" value="DUF6641"/>
</dbReference>
<dbReference type="Pfam" id="PF20346">
    <property type="entry name" value="DUF6641"/>
    <property type="match status" value="1"/>
</dbReference>
<proteinExistence type="predicted"/>